<dbReference type="RefSeq" id="WP_048878513.1">
    <property type="nucleotide sequence ID" value="NZ_BANC01000036.1"/>
</dbReference>
<evidence type="ECO:0000256" key="2">
    <source>
        <dbReference type="ARBA" id="ARBA00012162"/>
    </source>
</evidence>
<dbReference type="GO" id="GO:0032259">
    <property type="term" value="P:methylation"/>
    <property type="evidence" value="ECO:0007669"/>
    <property type="project" value="UniProtKB-KW"/>
</dbReference>
<evidence type="ECO:0000256" key="1">
    <source>
        <dbReference type="ARBA" id="ARBA00005879"/>
    </source>
</evidence>
<name>A0A0D6PE82_9PROT</name>
<accession>A0A0D6PE82</accession>
<dbReference type="InterPro" id="IPR050161">
    <property type="entry name" value="Siro_Cobalamin_biosynth"/>
</dbReference>
<dbReference type="EC" id="2.1.1.107" evidence="2"/>
<comment type="similarity">
    <text evidence="1 8">Belongs to the precorrin methyltransferase family.</text>
</comment>
<dbReference type="Proteomes" id="UP000032668">
    <property type="component" value="Unassembled WGS sequence"/>
</dbReference>
<proteinExistence type="inferred from homology"/>
<dbReference type="NCBIfam" id="TIGR01469">
    <property type="entry name" value="cobA_cysG_Cterm"/>
    <property type="match status" value="1"/>
</dbReference>
<dbReference type="FunFam" id="3.40.1010.10:FF:000001">
    <property type="entry name" value="Siroheme synthase"/>
    <property type="match status" value="1"/>
</dbReference>
<evidence type="ECO:0000259" key="9">
    <source>
        <dbReference type="Pfam" id="PF00590"/>
    </source>
</evidence>
<dbReference type="GO" id="GO:0004851">
    <property type="term" value="F:uroporphyrin-III C-methyltransferase activity"/>
    <property type="evidence" value="ECO:0007669"/>
    <property type="project" value="UniProtKB-EC"/>
</dbReference>
<dbReference type="OrthoDB" id="9815856at2"/>
<dbReference type="NCBIfam" id="NF004790">
    <property type="entry name" value="PRK06136.1"/>
    <property type="match status" value="1"/>
</dbReference>
<sequence length="249" mass="25545">MSRVFLAGAGPGNPDLLTVRALRLLQISTVILHDSLVSEEILALANPAAQLIDVGKRCGRHSATQDEICALLVQEALASDGIVLRLKGGDPMIFGRATEEMQALEAAGIAYEIVPGITAALAASASLKRSLTQRLVSRAVHFVAGHAADGSIPGHDFAALAQKGGTLAVYMGAQSFGGFAAHLVEGGLDPATPALAIENVSRPDERIINSTAGSLPGALREAGEGPVLILVGDALAKRHPASLLAEAFA</sequence>
<reference evidence="10 11" key="1">
    <citation type="submission" date="2012-11" db="EMBL/GenBank/DDBJ databases">
        <title>Whole genome sequence of Acidocella aminolytica 101 = DSM 11237.</title>
        <authorList>
            <person name="Azuma Y."/>
            <person name="Higashiura N."/>
            <person name="Hirakawa H."/>
            <person name="Matsushita K."/>
        </authorList>
    </citation>
    <scope>NUCLEOTIDE SEQUENCE [LARGE SCALE GENOMIC DNA]</scope>
    <source>
        <strain evidence="11">101 / DSM 11237</strain>
    </source>
</reference>
<gene>
    <name evidence="10" type="ORF">Aam_036_007</name>
</gene>
<comment type="pathway">
    <text evidence="7">Porphyrin-containing compound metabolism; siroheme biosynthesis; precorrin-2 from uroporphyrinogen III: step 1/1.</text>
</comment>
<dbReference type="AlphaFoldDB" id="A0A0D6PE82"/>
<dbReference type="Gene3D" id="3.30.950.10">
    <property type="entry name" value="Methyltransferase, Cobalt-precorrin-4 Transmethylase, Domain 2"/>
    <property type="match status" value="1"/>
</dbReference>
<keyword evidence="5" id="KW-0949">S-adenosyl-L-methionine</keyword>
<dbReference type="InterPro" id="IPR006366">
    <property type="entry name" value="CobA/CysG_C"/>
</dbReference>
<dbReference type="PROSITE" id="PS00840">
    <property type="entry name" value="SUMT_2"/>
    <property type="match status" value="1"/>
</dbReference>
<evidence type="ECO:0000256" key="8">
    <source>
        <dbReference type="RuleBase" id="RU003960"/>
    </source>
</evidence>
<keyword evidence="4 8" id="KW-0808">Transferase</keyword>
<dbReference type="PANTHER" id="PTHR45790">
    <property type="entry name" value="SIROHEME SYNTHASE-RELATED"/>
    <property type="match status" value="1"/>
</dbReference>
<protein>
    <recommendedName>
        <fullName evidence="2">uroporphyrinogen-III C-methyltransferase</fullName>
        <ecNumber evidence="2">2.1.1.107</ecNumber>
    </recommendedName>
</protein>
<evidence type="ECO:0000313" key="11">
    <source>
        <dbReference type="Proteomes" id="UP000032668"/>
    </source>
</evidence>
<dbReference type="STRING" id="1120923.SAMN02746095_01020"/>
<dbReference type="InterPro" id="IPR000878">
    <property type="entry name" value="4pyrrol_Mease"/>
</dbReference>
<dbReference type="InterPro" id="IPR014777">
    <property type="entry name" value="4pyrrole_Mease_sub1"/>
</dbReference>
<keyword evidence="11" id="KW-1185">Reference proteome</keyword>
<dbReference type="GO" id="GO:0019354">
    <property type="term" value="P:siroheme biosynthetic process"/>
    <property type="evidence" value="ECO:0007669"/>
    <property type="project" value="UniProtKB-UniPathway"/>
</dbReference>
<dbReference type="InterPro" id="IPR003043">
    <property type="entry name" value="Uropor_MeTrfase_CS"/>
</dbReference>
<evidence type="ECO:0000256" key="4">
    <source>
        <dbReference type="ARBA" id="ARBA00022679"/>
    </source>
</evidence>
<evidence type="ECO:0000313" key="10">
    <source>
        <dbReference type="EMBL" id="GAN80085.1"/>
    </source>
</evidence>
<dbReference type="Gene3D" id="3.40.1010.10">
    <property type="entry name" value="Cobalt-precorrin-4 Transmethylase, Domain 1"/>
    <property type="match status" value="1"/>
</dbReference>
<evidence type="ECO:0000256" key="5">
    <source>
        <dbReference type="ARBA" id="ARBA00022691"/>
    </source>
</evidence>
<dbReference type="InterPro" id="IPR014776">
    <property type="entry name" value="4pyrrole_Mease_sub2"/>
</dbReference>
<dbReference type="SUPFAM" id="SSF53790">
    <property type="entry name" value="Tetrapyrrole methylase"/>
    <property type="match status" value="1"/>
</dbReference>
<dbReference type="UniPathway" id="UPA00262">
    <property type="reaction ID" value="UER00211"/>
</dbReference>
<keyword evidence="6" id="KW-0627">Porphyrin biosynthesis</keyword>
<organism evidence="10 11">
    <name type="scientific">Acidocella aminolytica 101 = DSM 11237</name>
    <dbReference type="NCBI Taxonomy" id="1120923"/>
    <lineage>
        <taxon>Bacteria</taxon>
        <taxon>Pseudomonadati</taxon>
        <taxon>Pseudomonadota</taxon>
        <taxon>Alphaproteobacteria</taxon>
        <taxon>Acetobacterales</taxon>
        <taxon>Acidocellaceae</taxon>
        <taxon>Acidocella</taxon>
    </lineage>
</organism>
<dbReference type="CDD" id="cd11642">
    <property type="entry name" value="SUMT"/>
    <property type="match status" value="1"/>
</dbReference>
<evidence type="ECO:0000256" key="3">
    <source>
        <dbReference type="ARBA" id="ARBA00022603"/>
    </source>
</evidence>
<evidence type="ECO:0000256" key="7">
    <source>
        <dbReference type="ARBA" id="ARBA00025705"/>
    </source>
</evidence>
<dbReference type="InterPro" id="IPR035996">
    <property type="entry name" value="4pyrrol_Methylase_sf"/>
</dbReference>
<dbReference type="EMBL" id="BANC01000036">
    <property type="protein sequence ID" value="GAN80085.1"/>
    <property type="molecule type" value="Genomic_DNA"/>
</dbReference>
<comment type="caution">
    <text evidence="10">The sequence shown here is derived from an EMBL/GenBank/DDBJ whole genome shotgun (WGS) entry which is preliminary data.</text>
</comment>
<keyword evidence="3 8" id="KW-0489">Methyltransferase</keyword>
<evidence type="ECO:0000256" key="6">
    <source>
        <dbReference type="ARBA" id="ARBA00023244"/>
    </source>
</evidence>
<dbReference type="PANTHER" id="PTHR45790:SF3">
    <property type="entry name" value="S-ADENOSYL-L-METHIONINE-DEPENDENT UROPORPHYRINOGEN III METHYLTRANSFERASE, CHLOROPLASTIC"/>
    <property type="match status" value="1"/>
</dbReference>
<feature type="domain" description="Tetrapyrrole methylase" evidence="9">
    <location>
        <begin position="4"/>
        <end position="215"/>
    </location>
</feature>
<dbReference type="Pfam" id="PF00590">
    <property type="entry name" value="TP_methylase"/>
    <property type="match status" value="1"/>
</dbReference>